<proteinExistence type="predicted"/>
<dbReference type="HOGENOM" id="CLU_2495989_0_0_9"/>
<keyword evidence="2" id="KW-1185">Reference proteome</keyword>
<reference evidence="1 2" key="2">
    <citation type="submission" date="2008-08" db="EMBL/GenBank/DDBJ databases">
        <authorList>
            <person name="Fulton L."/>
            <person name="Clifton S."/>
            <person name="Fulton B."/>
            <person name="Xu J."/>
            <person name="Minx P."/>
            <person name="Pepin K.H."/>
            <person name="Johnson M."/>
            <person name="Bhonagiri V."/>
            <person name="Nash W.E."/>
            <person name="Mardis E.R."/>
            <person name="Wilson R.K."/>
        </authorList>
    </citation>
    <scope>NUCLEOTIDE SEQUENCE [LARGE SCALE GENOMIC DNA]</scope>
    <source>
        <strain evidence="1 2">ATCC 29176</strain>
    </source>
</reference>
<dbReference type="EMBL" id="ABOU02000016">
    <property type="protein sequence ID" value="EDY33801.1"/>
    <property type="molecule type" value="Genomic_DNA"/>
</dbReference>
<reference evidence="1 2" key="1">
    <citation type="submission" date="2008-08" db="EMBL/GenBank/DDBJ databases">
        <title>Draft genome sequence of Ruminococcus lactaris ATCC 29176.</title>
        <authorList>
            <person name="Sudarsanam P."/>
            <person name="Ley R."/>
            <person name="Guruge J."/>
            <person name="Turnbaugh P.J."/>
            <person name="Mahowald M."/>
            <person name="Liep D."/>
            <person name="Gordon J."/>
        </authorList>
    </citation>
    <scope>NUCLEOTIDE SEQUENCE [LARGE SCALE GENOMIC DNA]</scope>
    <source>
        <strain evidence="1 2">ATCC 29176</strain>
    </source>
</reference>
<comment type="caution">
    <text evidence="1">The sequence shown here is derived from an EMBL/GenBank/DDBJ whole genome shotgun (WGS) entry which is preliminary data.</text>
</comment>
<organism evidence="1 2">
    <name type="scientific">[Ruminococcus] lactaris ATCC 29176</name>
    <dbReference type="NCBI Taxonomy" id="471875"/>
    <lineage>
        <taxon>Bacteria</taxon>
        <taxon>Bacillati</taxon>
        <taxon>Bacillota</taxon>
        <taxon>Clostridia</taxon>
        <taxon>Lachnospirales</taxon>
        <taxon>Lachnospiraceae</taxon>
        <taxon>Mediterraneibacter</taxon>
    </lineage>
</organism>
<gene>
    <name evidence="1" type="ORF">RUMLAC_00371</name>
</gene>
<accession>B5CLP8</accession>
<sequence>MDQRRKCWRYMRRLHRRIHLPEIEYIESRNTVGSLSSSVKGKASPLESKAATESINLLFPSPGSPCNSVTLPKGIYGYHSHFTLYC</sequence>
<dbReference type="Proteomes" id="UP000003254">
    <property type="component" value="Unassembled WGS sequence"/>
</dbReference>
<protein>
    <submittedName>
        <fullName evidence="1">Uncharacterized protein</fullName>
    </submittedName>
</protein>
<evidence type="ECO:0000313" key="2">
    <source>
        <dbReference type="Proteomes" id="UP000003254"/>
    </source>
</evidence>
<name>B5CLP8_9FIRM</name>
<evidence type="ECO:0000313" key="1">
    <source>
        <dbReference type="EMBL" id="EDY33801.1"/>
    </source>
</evidence>
<dbReference type="AlphaFoldDB" id="B5CLP8"/>